<reference evidence="2" key="1">
    <citation type="journal article" date="2015" name="Nature">
        <title>Complex archaea that bridge the gap between prokaryotes and eukaryotes.</title>
        <authorList>
            <person name="Spang A."/>
            <person name="Saw J.H."/>
            <person name="Jorgensen S.L."/>
            <person name="Zaremba-Niedzwiedzka K."/>
            <person name="Martijn J."/>
            <person name="Lind A.E."/>
            <person name="van Eijk R."/>
            <person name="Schleper C."/>
            <person name="Guy L."/>
            <person name="Ettema T.J."/>
        </authorList>
    </citation>
    <scope>NUCLEOTIDE SEQUENCE</scope>
</reference>
<evidence type="ECO:0000256" key="1">
    <source>
        <dbReference type="SAM" id="Phobius"/>
    </source>
</evidence>
<dbReference type="AlphaFoldDB" id="A0A0F9YQ91"/>
<comment type="caution">
    <text evidence="2">The sequence shown here is derived from an EMBL/GenBank/DDBJ whole genome shotgun (WGS) entry which is preliminary data.</text>
</comment>
<accession>A0A0F9YQ91</accession>
<keyword evidence="1" id="KW-0812">Transmembrane</keyword>
<sequence length="115" mass="12221">MSNIKVIAGPFVLGAARVKDEKILFPVDGEFWPEEIKISDIEFEIATEETVKKAAGTVGWGAAGALALGPVGLLAGLLLGGRKKEVTFIGKIVDGRKFLASSDNKTYVKLRAGTF</sequence>
<dbReference type="EMBL" id="LAZR01000014">
    <property type="protein sequence ID" value="KKO06829.1"/>
    <property type="molecule type" value="Genomic_DNA"/>
</dbReference>
<keyword evidence="1" id="KW-1133">Transmembrane helix</keyword>
<name>A0A0F9YQ91_9ZZZZ</name>
<organism evidence="2">
    <name type="scientific">marine sediment metagenome</name>
    <dbReference type="NCBI Taxonomy" id="412755"/>
    <lineage>
        <taxon>unclassified sequences</taxon>
        <taxon>metagenomes</taxon>
        <taxon>ecological metagenomes</taxon>
    </lineage>
</organism>
<feature type="transmembrane region" description="Helical" evidence="1">
    <location>
        <begin position="58"/>
        <end position="79"/>
    </location>
</feature>
<gene>
    <name evidence="2" type="ORF">LCGC14_0060130</name>
</gene>
<protein>
    <submittedName>
        <fullName evidence="2">Uncharacterized protein</fullName>
    </submittedName>
</protein>
<evidence type="ECO:0000313" key="2">
    <source>
        <dbReference type="EMBL" id="KKO06829.1"/>
    </source>
</evidence>
<keyword evidence="1" id="KW-0472">Membrane</keyword>
<proteinExistence type="predicted"/>